<keyword evidence="2" id="KW-1185">Reference proteome</keyword>
<sequence>MRRLGAAHPTLNMARGRLKTGKPVFRRPQYIKPLIPSRQG</sequence>
<name>F2BCL5_9NEIS</name>
<accession>F2BCL5</accession>
<proteinExistence type="predicted"/>
<dbReference type="EMBL" id="AFAY01000030">
    <property type="protein sequence ID" value="EGF10832.1"/>
    <property type="molecule type" value="Genomic_DNA"/>
</dbReference>
<organism evidence="1 2">
    <name type="scientific">Neisseria bacilliformis ATCC BAA-1200</name>
    <dbReference type="NCBI Taxonomy" id="888742"/>
    <lineage>
        <taxon>Bacteria</taxon>
        <taxon>Pseudomonadati</taxon>
        <taxon>Pseudomonadota</taxon>
        <taxon>Betaproteobacteria</taxon>
        <taxon>Neisseriales</taxon>
        <taxon>Neisseriaceae</taxon>
        <taxon>Neisseria</taxon>
    </lineage>
</organism>
<protein>
    <submittedName>
        <fullName evidence="1">Uncharacterized protein</fullName>
    </submittedName>
</protein>
<evidence type="ECO:0000313" key="1">
    <source>
        <dbReference type="EMBL" id="EGF10832.1"/>
    </source>
</evidence>
<dbReference type="AlphaFoldDB" id="F2BCL5"/>
<evidence type="ECO:0000313" key="2">
    <source>
        <dbReference type="Proteomes" id="UP000004105"/>
    </source>
</evidence>
<comment type="caution">
    <text evidence="1">The sequence shown here is derived from an EMBL/GenBank/DDBJ whole genome shotgun (WGS) entry which is preliminary data.</text>
</comment>
<reference evidence="1 2" key="1">
    <citation type="submission" date="2011-02" db="EMBL/GenBank/DDBJ databases">
        <authorList>
            <person name="Muzny D."/>
            <person name="Qin X."/>
            <person name="Deng J."/>
            <person name="Jiang H."/>
            <person name="Liu Y."/>
            <person name="Qu J."/>
            <person name="Song X.-Z."/>
            <person name="Zhang L."/>
            <person name="Thornton R."/>
            <person name="Coyle M."/>
            <person name="Francisco L."/>
            <person name="Jackson L."/>
            <person name="Javaid M."/>
            <person name="Korchina V."/>
            <person name="Kovar C."/>
            <person name="Mata R."/>
            <person name="Mathew T."/>
            <person name="Ngo R."/>
            <person name="Nguyen L."/>
            <person name="Nguyen N."/>
            <person name="Okwuonu G."/>
            <person name="Ongeri F."/>
            <person name="Pham C."/>
            <person name="Simmons D."/>
            <person name="Wilczek-Boney K."/>
            <person name="Hale W."/>
            <person name="Jakkamsetti A."/>
            <person name="Pham P."/>
            <person name="Ruth R."/>
            <person name="San Lucas F."/>
            <person name="Warren J."/>
            <person name="Zhang J."/>
            <person name="Zhao Z."/>
            <person name="Zhou C."/>
            <person name="Zhu D."/>
            <person name="Lee S."/>
            <person name="Bess C."/>
            <person name="Blankenburg K."/>
            <person name="Forbes L."/>
            <person name="Fu Q."/>
            <person name="Gubbala S."/>
            <person name="Hirani K."/>
            <person name="Jayaseelan J.C."/>
            <person name="Lara F."/>
            <person name="Munidasa M."/>
            <person name="Palculict T."/>
            <person name="Patil S."/>
            <person name="Pu L.-L."/>
            <person name="Saada N."/>
            <person name="Tang L."/>
            <person name="Weissenberger G."/>
            <person name="Zhu Y."/>
            <person name="Hemphill L."/>
            <person name="Shang Y."/>
            <person name="Youmans B."/>
            <person name="Ayvaz T."/>
            <person name="Ross M."/>
            <person name="Santibanez J."/>
            <person name="Aqrawi P."/>
            <person name="Gross S."/>
            <person name="Joshi V."/>
            <person name="Fowler G."/>
            <person name="Nazareth L."/>
            <person name="Reid J."/>
            <person name="Worley K."/>
            <person name="Petrosino J."/>
            <person name="Highlander S."/>
            <person name="Gibbs R."/>
        </authorList>
    </citation>
    <scope>NUCLEOTIDE SEQUENCE [LARGE SCALE GENOMIC DNA]</scope>
    <source>
        <strain evidence="1 2">ATCC BAA-1200</strain>
    </source>
</reference>
<dbReference type="Proteomes" id="UP000004105">
    <property type="component" value="Unassembled WGS sequence"/>
</dbReference>
<dbReference type="HOGENOM" id="CLU_3292862_0_0_4"/>
<gene>
    <name evidence="1" type="ORF">HMPREF9123_1503</name>
</gene>